<dbReference type="EMBL" id="ML119142">
    <property type="protein sequence ID" value="RPB10569.1"/>
    <property type="molecule type" value="Genomic_DNA"/>
</dbReference>
<keyword evidence="3" id="KW-1185">Reference proteome</keyword>
<accession>A0A3N4KMI1</accession>
<keyword evidence="1" id="KW-0812">Transmembrane</keyword>
<feature type="transmembrane region" description="Helical" evidence="1">
    <location>
        <begin position="35"/>
        <end position="58"/>
    </location>
</feature>
<dbReference type="Proteomes" id="UP000277580">
    <property type="component" value="Unassembled WGS sequence"/>
</dbReference>
<sequence>MAPPPLDRKDLHEHPWKRRAGLGFRLPRRSRRATYLCYALIICLLYLILNSVTTWTHIPNPAGLYRPKEIIPINFLNLYDTAPRAVGGSRFQNRNVLFAAESLEAASKLAVVACEMANFKRNNVHFALLGRDDIDIEVFKQLNGISTELGGCNVAFHDARAEMVSLMTKSRMKLAMRFGLRHLHEFIHPQAIFFSVEHEEEWFMDMARKTAGQLQMQVLELPSNTIDELRWITRLDSGSLAALKKPSFEIVIHADKHSGNLERLLKSLQAAAYPFGHHPKSLTVILDPSSPFHGFTKSFLSGYSFPSRTRTFIRRPINPASSAEDTARRFMESFYPSNDDTFLLVLDANVELSKWYFHYILWTTLEYKYSLYQKLRTASLFGISLEEPPSFINGTKPFTAPSGEPSPFLYTAPSSRAALYFPQHWIEFHSYFSQSLLFPTMGAAFTNQTSLTRLTMSKEITDSWSTSFINLIRSRGYVMLYPSFPKEALAIVHNETPSYTRTKHGSEKTLMDKNNVMRDLPTQALPIYNTIALVDWWGRSMQWDKLELDALRYRQATSLCPTSQTAGFSFDAGDLFCDENGKRLL</sequence>
<dbReference type="PANTHER" id="PTHR33604">
    <property type="entry name" value="OSJNBA0004B13.7 PROTEIN"/>
    <property type="match status" value="1"/>
</dbReference>
<evidence type="ECO:0000313" key="2">
    <source>
        <dbReference type="EMBL" id="RPB10569.1"/>
    </source>
</evidence>
<protein>
    <submittedName>
        <fullName evidence="2">Uncharacterized protein</fullName>
    </submittedName>
</protein>
<evidence type="ECO:0000313" key="3">
    <source>
        <dbReference type="Proteomes" id="UP000277580"/>
    </source>
</evidence>
<dbReference type="PANTHER" id="PTHR33604:SF3">
    <property type="entry name" value="OSJNBA0004B13.7 PROTEIN"/>
    <property type="match status" value="1"/>
</dbReference>
<dbReference type="AlphaFoldDB" id="A0A3N4KMI1"/>
<evidence type="ECO:0000256" key="1">
    <source>
        <dbReference type="SAM" id="Phobius"/>
    </source>
</evidence>
<dbReference type="STRING" id="1392247.A0A3N4KMI1"/>
<organism evidence="2 3">
    <name type="scientific">Morchella conica CCBAS932</name>
    <dbReference type="NCBI Taxonomy" id="1392247"/>
    <lineage>
        <taxon>Eukaryota</taxon>
        <taxon>Fungi</taxon>
        <taxon>Dikarya</taxon>
        <taxon>Ascomycota</taxon>
        <taxon>Pezizomycotina</taxon>
        <taxon>Pezizomycetes</taxon>
        <taxon>Pezizales</taxon>
        <taxon>Morchellaceae</taxon>
        <taxon>Morchella</taxon>
    </lineage>
</organism>
<reference evidence="2 3" key="1">
    <citation type="journal article" date="2018" name="Nat. Ecol. Evol.">
        <title>Pezizomycetes genomes reveal the molecular basis of ectomycorrhizal truffle lifestyle.</title>
        <authorList>
            <person name="Murat C."/>
            <person name="Payen T."/>
            <person name="Noel B."/>
            <person name="Kuo A."/>
            <person name="Morin E."/>
            <person name="Chen J."/>
            <person name="Kohler A."/>
            <person name="Krizsan K."/>
            <person name="Balestrini R."/>
            <person name="Da Silva C."/>
            <person name="Montanini B."/>
            <person name="Hainaut M."/>
            <person name="Levati E."/>
            <person name="Barry K.W."/>
            <person name="Belfiori B."/>
            <person name="Cichocki N."/>
            <person name="Clum A."/>
            <person name="Dockter R.B."/>
            <person name="Fauchery L."/>
            <person name="Guy J."/>
            <person name="Iotti M."/>
            <person name="Le Tacon F."/>
            <person name="Lindquist E.A."/>
            <person name="Lipzen A."/>
            <person name="Malagnac F."/>
            <person name="Mello A."/>
            <person name="Molinier V."/>
            <person name="Miyauchi S."/>
            <person name="Poulain J."/>
            <person name="Riccioni C."/>
            <person name="Rubini A."/>
            <person name="Sitrit Y."/>
            <person name="Splivallo R."/>
            <person name="Traeger S."/>
            <person name="Wang M."/>
            <person name="Zifcakova L."/>
            <person name="Wipf D."/>
            <person name="Zambonelli A."/>
            <person name="Paolocci F."/>
            <person name="Nowrousian M."/>
            <person name="Ottonello S."/>
            <person name="Baldrian P."/>
            <person name="Spatafora J.W."/>
            <person name="Henrissat B."/>
            <person name="Nagy L.G."/>
            <person name="Aury J.M."/>
            <person name="Wincker P."/>
            <person name="Grigoriev I.V."/>
            <person name="Bonfante P."/>
            <person name="Martin F.M."/>
        </authorList>
    </citation>
    <scope>NUCLEOTIDE SEQUENCE [LARGE SCALE GENOMIC DNA]</scope>
    <source>
        <strain evidence="2 3">CCBAS932</strain>
    </source>
</reference>
<gene>
    <name evidence="2" type="ORF">P167DRAFT_509099</name>
</gene>
<keyword evidence="1" id="KW-1133">Transmembrane helix</keyword>
<dbReference type="OrthoDB" id="5397682at2759"/>
<name>A0A3N4KMI1_9PEZI</name>
<keyword evidence="1" id="KW-0472">Membrane</keyword>
<proteinExistence type="predicted"/>
<dbReference type="InParanoid" id="A0A3N4KMI1"/>